<organism evidence="4 5">
    <name type="scientific">Paragonimus skrjabini miyazakii</name>
    <dbReference type="NCBI Taxonomy" id="59628"/>
    <lineage>
        <taxon>Eukaryota</taxon>
        <taxon>Metazoa</taxon>
        <taxon>Spiralia</taxon>
        <taxon>Lophotrochozoa</taxon>
        <taxon>Platyhelminthes</taxon>
        <taxon>Trematoda</taxon>
        <taxon>Digenea</taxon>
        <taxon>Plagiorchiida</taxon>
        <taxon>Troglotremata</taxon>
        <taxon>Troglotrematidae</taxon>
        <taxon>Paragonimus</taxon>
    </lineage>
</organism>
<keyword evidence="1" id="KW-0863">Zinc-finger</keyword>
<reference evidence="4" key="1">
    <citation type="submission" date="2019-07" db="EMBL/GenBank/DDBJ databases">
        <title>Annotation for the trematode Paragonimus miyazaki's.</title>
        <authorList>
            <person name="Choi Y.-J."/>
        </authorList>
    </citation>
    <scope>NUCLEOTIDE SEQUENCE</scope>
    <source>
        <strain evidence="4">Japan</strain>
    </source>
</reference>
<evidence type="ECO:0000256" key="1">
    <source>
        <dbReference type="PROSITE-ProRule" id="PRU00288"/>
    </source>
</evidence>
<dbReference type="GO" id="GO:1902936">
    <property type="term" value="F:phosphatidylinositol bisphosphate binding"/>
    <property type="evidence" value="ECO:0007669"/>
    <property type="project" value="InterPro"/>
</dbReference>
<dbReference type="CDD" id="cd01251">
    <property type="entry name" value="PH2_ADAP"/>
    <property type="match status" value="1"/>
</dbReference>
<comment type="caution">
    <text evidence="4">The sequence shown here is derived from an EMBL/GenBank/DDBJ whole genome shotgun (WGS) entry which is preliminary data.</text>
</comment>
<name>A0A8S9ZCI3_9TREM</name>
<dbReference type="InterPro" id="IPR052589">
    <property type="entry name" value="Arf-GAP_dual-PH_domain"/>
</dbReference>
<dbReference type="SMART" id="SM00233">
    <property type="entry name" value="PH"/>
    <property type="match status" value="2"/>
</dbReference>
<dbReference type="Gene3D" id="2.30.29.30">
    <property type="entry name" value="Pleckstrin-homology domain (PH domain)/Phosphotyrosine-binding domain (PTB)"/>
    <property type="match status" value="2"/>
</dbReference>
<protein>
    <recommendedName>
        <fullName evidence="6">Arf-GAP with dual PH domain-containing protein 1</fullName>
    </recommendedName>
</protein>
<keyword evidence="1" id="KW-0479">Metal-binding</keyword>
<sequence length="398" mass="45839">MKLREMENVNIINQLNSFIEKKCNTLCADCRSTSIKFVSLTFGVFICGRCASVHETLNEDVRPVNLSKSNTDTWNENAVKRLIDLGGNDEINGKLEAELPHYYRRPWPTANCPSFLIEVFIKSKYVHEEFSKGAIARNAQCQFACAEKSGILLKKLRDSDNFCERFFELSVERNYLKYFIKPGDSEPKETLPLEKLNMTFIDHYAFDVPPHTALIQFVQEGSTRHLFLRSDDSRTIINWYNAIRLGKYHRICLNYTCMGLSFSASEVAATLTRDLDMTGWLSKTGPRKTDAWRRRWCMLSQRHLLYTDKPLSAFAKGELFIGSSGDGFSVSSGTPENWKRHTGYAFTIYTTVRPFVFVSDSQEEQLKWITAMQEIMNKPLTLDETKRAAYIINKHLNM</sequence>
<dbReference type="Pfam" id="PF00169">
    <property type="entry name" value="PH"/>
    <property type="match status" value="1"/>
</dbReference>
<dbReference type="InterPro" id="IPR037278">
    <property type="entry name" value="ARFGAP/RecO"/>
</dbReference>
<dbReference type="InterPro" id="IPR038508">
    <property type="entry name" value="ArfGAP_dom_sf"/>
</dbReference>
<gene>
    <name evidence="4" type="ORF">EG68_03204</name>
</gene>
<keyword evidence="1" id="KW-0862">Zinc</keyword>
<dbReference type="InterPro" id="IPR011993">
    <property type="entry name" value="PH-like_dom_sf"/>
</dbReference>
<evidence type="ECO:0000259" key="3">
    <source>
        <dbReference type="PROSITE" id="PS50115"/>
    </source>
</evidence>
<dbReference type="PANTHER" id="PTHR46021:SF2">
    <property type="entry name" value="ARF-GAP WITH DUAL PH DOMAIN-CONTAINING PROTEIN 1"/>
    <property type="match status" value="1"/>
</dbReference>
<evidence type="ECO:0000259" key="2">
    <source>
        <dbReference type="PROSITE" id="PS50003"/>
    </source>
</evidence>
<dbReference type="GO" id="GO:0005737">
    <property type="term" value="C:cytoplasm"/>
    <property type="evidence" value="ECO:0007669"/>
    <property type="project" value="TreeGrafter"/>
</dbReference>
<feature type="domain" description="PH" evidence="2">
    <location>
        <begin position="145"/>
        <end position="248"/>
    </location>
</feature>
<dbReference type="InterPro" id="IPR037851">
    <property type="entry name" value="PH2_ADAP"/>
</dbReference>
<dbReference type="InterPro" id="IPR001849">
    <property type="entry name" value="PH_domain"/>
</dbReference>
<dbReference type="EMBL" id="JTDE01000216">
    <property type="protein sequence ID" value="KAF7261947.1"/>
    <property type="molecule type" value="Genomic_DNA"/>
</dbReference>
<dbReference type="SMART" id="SM00105">
    <property type="entry name" value="ArfGap"/>
    <property type="match status" value="1"/>
</dbReference>
<dbReference type="Gene3D" id="1.10.220.150">
    <property type="entry name" value="Arf GTPase activating protein"/>
    <property type="match status" value="1"/>
</dbReference>
<dbReference type="OrthoDB" id="10266696at2759"/>
<dbReference type="FunFam" id="2.30.29.30:FF:000099">
    <property type="entry name" value="Arf-GAP with dual PH domain-containing protein 1"/>
    <property type="match status" value="1"/>
</dbReference>
<proteinExistence type="predicted"/>
<dbReference type="Proteomes" id="UP000822476">
    <property type="component" value="Unassembled WGS sequence"/>
</dbReference>
<dbReference type="GO" id="GO:0005886">
    <property type="term" value="C:plasma membrane"/>
    <property type="evidence" value="ECO:0007669"/>
    <property type="project" value="TreeGrafter"/>
</dbReference>
<keyword evidence="5" id="KW-1185">Reference proteome</keyword>
<dbReference type="InterPro" id="IPR001164">
    <property type="entry name" value="ArfGAP_dom"/>
</dbReference>
<dbReference type="AlphaFoldDB" id="A0A8S9ZCI3"/>
<dbReference type="PROSITE" id="PS50115">
    <property type="entry name" value="ARFGAP"/>
    <property type="match status" value="1"/>
</dbReference>
<feature type="domain" description="PH" evidence="2">
    <location>
        <begin position="274"/>
        <end position="377"/>
    </location>
</feature>
<accession>A0A8S9ZCI3</accession>
<dbReference type="GO" id="GO:0005096">
    <property type="term" value="F:GTPase activator activity"/>
    <property type="evidence" value="ECO:0007669"/>
    <property type="project" value="InterPro"/>
</dbReference>
<dbReference type="PANTHER" id="PTHR46021">
    <property type="entry name" value="ARF-GAP WITH DUAL PH DOMAIN-CONTAINING PROTEIN 1-LIKE PROTEIN"/>
    <property type="match status" value="1"/>
</dbReference>
<dbReference type="SUPFAM" id="SSF57863">
    <property type="entry name" value="ArfGap/RecO-like zinc finger"/>
    <property type="match status" value="1"/>
</dbReference>
<feature type="domain" description="Arf-GAP" evidence="3">
    <location>
        <begin position="1"/>
        <end position="141"/>
    </location>
</feature>
<dbReference type="GO" id="GO:0005547">
    <property type="term" value="F:phosphatidylinositol-3,4,5-trisphosphate binding"/>
    <property type="evidence" value="ECO:0007669"/>
    <property type="project" value="TreeGrafter"/>
</dbReference>
<dbReference type="Pfam" id="PF01412">
    <property type="entry name" value="ArfGap"/>
    <property type="match status" value="1"/>
</dbReference>
<dbReference type="PRINTS" id="PR00405">
    <property type="entry name" value="REVINTRACTNG"/>
</dbReference>
<evidence type="ECO:0000313" key="4">
    <source>
        <dbReference type="EMBL" id="KAF7261947.1"/>
    </source>
</evidence>
<evidence type="ECO:0000313" key="5">
    <source>
        <dbReference type="Proteomes" id="UP000822476"/>
    </source>
</evidence>
<evidence type="ECO:0008006" key="6">
    <source>
        <dbReference type="Google" id="ProtNLM"/>
    </source>
</evidence>
<dbReference type="GO" id="GO:0008270">
    <property type="term" value="F:zinc ion binding"/>
    <property type="evidence" value="ECO:0007669"/>
    <property type="project" value="UniProtKB-KW"/>
</dbReference>
<dbReference type="SUPFAM" id="SSF50729">
    <property type="entry name" value="PH domain-like"/>
    <property type="match status" value="2"/>
</dbReference>
<dbReference type="PROSITE" id="PS50003">
    <property type="entry name" value="PH_DOMAIN"/>
    <property type="match status" value="2"/>
</dbReference>